<dbReference type="KEGG" id="ccro:CMC5_076960"/>
<name>A0A0K1ERL6_CHOCO</name>
<proteinExistence type="predicted"/>
<dbReference type="STRING" id="52.CMC5_076960"/>
<dbReference type="SMART" id="SM00050">
    <property type="entry name" value="DISIN"/>
    <property type="match status" value="1"/>
</dbReference>
<gene>
    <name evidence="2" type="ORF">CMC5_076960</name>
</gene>
<keyword evidence="3" id="KW-1185">Reference proteome</keyword>
<dbReference type="InterPro" id="IPR036436">
    <property type="entry name" value="Disintegrin_dom_sf"/>
</dbReference>
<sequence>MNIKFMTVVAVATTVGLFSGCTTESDDSVVEVGGDEAIAEVGMRLTGPQIDAVAQKGVTWTVDDTVAWVKVNNCAACHRAGAPLYGAALAGHTGYDVDTSITTGIGWLARYIAVTEQQPNGRWTHGGVYDFSKSGYNIFGLAGYTQYTSTAYLADLRQGVDWGLSATANYNYSFGNDGLPHANTTSRYVPQDHNSFPTDSNWIIPTAQFAIAAHTLVEVDSALTPAQRTTYQNFANSLANSLEARYARTGSSWTTLDVAYAAIGAASTGRTPDSDPVLASMRADLLARHNPGQGWGDAALGGQNVLSTAEALYGLCLMGVRSDESQAVFDGIDWLAQRQCGTANNYCGTGDSHWDGSWSLPGYAPDVPSIYASIALACYGTLNVDVELAPPSGVVQPLMPVEQTSTFDLTVTNTGYAANSYSITLGGNWAGISNLTQTNGGFTLNPNQSATSTVSVTFAPNQPGSVVVPITATITYATSSGPAHRTVTYNVNIPQQPTVSATPTSTIIVSGNGAVVSPGTHANLAARVQRQNGQAVTQGTVTFYGGSAAIATVQANAQGIFTYDWLVPANAPQGFQSFSAKFGGYATNDLSVNLAESSATGSFTVGNGQGVACQFGVDCLSGFCVDGVCCNSACGGNNQNDCQACSQAAGAAVDGTCSVRASGSVCRPAVDGCDVVEVCNGSATTCPADVVLPPAACQSGCVTVQDGLAAPRNGVADSTISAGSPNDQSATTYPELLTGNRPILGDAFGIVRFDLSFLSPSVTVVSSTLTLEQKYTATPNTPVTLHPILVPWTQATGVYNTIGAAGLGPASLGSLSSLAAGLSYGPRSADLTSIVRQWVSGDTANNGVWFQSGAVRMLYRSSEDSTQARRPKLEVCYYPFP</sequence>
<dbReference type="Proteomes" id="UP000067626">
    <property type="component" value="Chromosome"/>
</dbReference>
<dbReference type="PROSITE" id="PS51257">
    <property type="entry name" value="PROKAR_LIPOPROTEIN"/>
    <property type="match status" value="1"/>
</dbReference>
<feature type="domain" description="Disintegrin" evidence="1">
    <location>
        <begin position="597"/>
        <end position="694"/>
    </location>
</feature>
<dbReference type="EMBL" id="CP012159">
    <property type="protein sequence ID" value="AKT43464.1"/>
    <property type="molecule type" value="Genomic_DNA"/>
</dbReference>
<dbReference type="Gene3D" id="4.10.70.10">
    <property type="entry name" value="Disintegrin domain"/>
    <property type="match status" value="1"/>
</dbReference>
<accession>A0A0K1ERL6</accession>
<dbReference type="InterPro" id="IPR008930">
    <property type="entry name" value="Terpenoid_cyclase/PrenylTrfase"/>
</dbReference>
<organism evidence="2 3">
    <name type="scientific">Chondromyces crocatus</name>
    <dbReference type="NCBI Taxonomy" id="52"/>
    <lineage>
        <taxon>Bacteria</taxon>
        <taxon>Pseudomonadati</taxon>
        <taxon>Myxococcota</taxon>
        <taxon>Polyangia</taxon>
        <taxon>Polyangiales</taxon>
        <taxon>Polyangiaceae</taxon>
        <taxon>Chondromyces</taxon>
    </lineage>
</organism>
<evidence type="ECO:0000313" key="2">
    <source>
        <dbReference type="EMBL" id="AKT43464.1"/>
    </source>
</evidence>
<dbReference type="RefSeq" id="WP_156339152.1">
    <property type="nucleotide sequence ID" value="NZ_CP012159.1"/>
</dbReference>
<dbReference type="InterPro" id="IPR001762">
    <property type="entry name" value="Disintegrin_dom"/>
</dbReference>
<dbReference type="PROSITE" id="PS50214">
    <property type="entry name" value="DISINTEGRIN_2"/>
    <property type="match status" value="1"/>
</dbReference>
<dbReference type="SUPFAM" id="SSF48239">
    <property type="entry name" value="Terpenoid cyclases/Protein prenyltransferases"/>
    <property type="match status" value="1"/>
</dbReference>
<evidence type="ECO:0000313" key="3">
    <source>
        <dbReference type="Proteomes" id="UP000067626"/>
    </source>
</evidence>
<dbReference type="OrthoDB" id="5477472at2"/>
<dbReference type="AlphaFoldDB" id="A0A0K1ERL6"/>
<dbReference type="NCBIfam" id="NF033679">
    <property type="entry name" value="DNRLRE_dom"/>
    <property type="match status" value="1"/>
</dbReference>
<evidence type="ECO:0000259" key="1">
    <source>
        <dbReference type="PROSITE" id="PS50214"/>
    </source>
</evidence>
<reference evidence="2 3" key="1">
    <citation type="submission" date="2015-07" db="EMBL/GenBank/DDBJ databases">
        <title>Genome analysis of myxobacterium Chondromyces crocatus Cm c5 reveals a high potential for natural compound synthesis and the genetic basis for the loss of fruiting body formation.</title>
        <authorList>
            <person name="Zaburannyi N."/>
            <person name="Bunk B."/>
            <person name="Maier J."/>
            <person name="Overmann J."/>
            <person name="Mueller R."/>
        </authorList>
    </citation>
    <scope>NUCLEOTIDE SEQUENCE [LARGE SCALE GENOMIC DNA]</scope>
    <source>
        <strain evidence="2 3">Cm c5</strain>
    </source>
</reference>
<protein>
    <recommendedName>
        <fullName evidence="1">Disintegrin domain-containing protein</fullName>
    </recommendedName>
</protein>